<name>A0ABM3KSL9_CUCME</name>
<organism evidence="3 6">
    <name type="scientific">Cucumis melo</name>
    <name type="common">Muskmelon</name>
    <dbReference type="NCBI Taxonomy" id="3656"/>
    <lineage>
        <taxon>Eukaryota</taxon>
        <taxon>Viridiplantae</taxon>
        <taxon>Streptophyta</taxon>
        <taxon>Embryophyta</taxon>
        <taxon>Tracheophyta</taxon>
        <taxon>Spermatophyta</taxon>
        <taxon>Magnoliopsida</taxon>
        <taxon>eudicotyledons</taxon>
        <taxon>Gunneridae</taxon>
        <taxon>Pentapetalae</taxon>
        <taxon>rosids</taxon>
        <taxon>fabids</taxon>
        <taxon>Cucurbitales</taxon>
        <taxon>Cucurbitaceae</taxon>
        <taxon>Benincaseae</taxon>
        <taxon>Cucumis</taxon>
    </lineage>
</organism>
<dbReference type="InterPro" id="IPR050905">
    <property type="entry name" value="Plant_NBS-LRR"/>
</dbReference>
<evidence type="ECO:0000259" key="2">
    <source>
        <dbReference type="Pfam" id="PF23247"/>
    </source>
</evidence>
<sequence length="758" mass="87925">MLNLSNCFNKLNIIPPNILSKLTKLEELRLGTFDGWEREEWYEGRKNASLSELRCLPHLYDLDLTIQDEEIMPKHLFSAGELNLEKFHITIGCKRERVRNYDGIIKINYFRLLELKVESESCLDDWITILLKRSEEVYLEGSVCSKVLQSELLDANSFLPLRNLWIFYNSEFQHFIHEKNKPLRKCLSKLEFLYLKNLENLESVIHGYNHGESPFNNLKNVIVWNCNKLKTLFLNCMLDDVSNLEEIEINYCKKMEVMITVKENEKATNHIEFTHLKSLCLWTLPRLQKFCSKIEKFGQLGEDNSKNLKTSTISNTINIDESFFSEEVSLPNLEKLKIWCIENLKMIWSYNILIPNSFSKLKEIDIYSCNNLQKVLFSPNMMRILTCLKVLRIEDCKLLEGIFEVQEPISFAEASRIVLQNLSELKLYKLPNLEYVWSKNPCELLSLVNIKSLTIDECPRLRREYSVKILKQLETLSIDIKQLMEVIGKKKLADYNRFESKQLETSSSKVEVLPLGDGSELFPKLKTLKLYGFVEDNSTHLPMEIVQTLYQFEKFELEGAFIEEIFPSNILIPVKKHYYARRSKTSQRSWVLSKLPKLRHLGSECSQKNNDSVLQDLTSLSISECGGLSSLVSSSVSFTNLTFIKFNKCDGLTHLLNPSIASTLVQLKQLRIEECKRMSCIIEGGSAEEDGNDEIIVFNNLQYLIITSCSNLTSFYCGRCIVKFPCLKHVFVEKCPKMKFISFGIVSTPRVENMKMFL</sequence>
<evidence type="ECO:0000313" key="4">
    <source>
        <dbReference type="RefSeq" id="XP_050940724.1"/>
    </source>
</evidence>
<gene>
    <name evidence="4 5 6" type="primary">LOC103495589</name>
</gene>
<accession>A0ABM3KSL9</accession>
<evidence type="ECO:0000313" key="6">
    <source>
        <dbReference type="RefSeq" id="XP_050940726.1"/>
    </source>
</evidence>
<evidence type="ECO:0000313" key="3">
    <source>
        <dbReference type="Proteomes" id="UP001652600"/>
    </source>
</evidence>
<dbReference type="Proteomes" id="UP001652600">
    <property type="component" value="Chromosome 5"/>
</dbReference>
<keyword evidence="3" id="KW-1185">Reference proteome</keyword>
<dbReference type="SUPFAM" id="SSF52058">
    <property type="entry name" value="L domain-like"/>
    <property type="match status" value="1"/>
</dbReference>
<dbReference type="GeneID" id="103495589"/>
<evidence type="ECO:0000256" key="1">
    <source>
        <dbReference type="ARBA" id="ARBA00022821"/>
    </source>
</evidence>
<feature type="domain" description="Disease resistance protein At4g27190-like leucine-rich repeats" evidence="2">
    <location>
        <begin position="175"/>
        <end position="253"/>
    </location>
</feature>
<feature type="domain" description="Disease resistance protein At4g27190-like leucine-rich repeats" evidence="2">
    <location>
        <begin position="333"/>
        <end position="477"/>
    </location>
</feature>
<reference evidence="4 5" key="1">
    <citation type="submission" date="2025-05" db="UniProtKB">
        <authorList>
            <consortium name="RefSeq"/>
        </authorList>
    </citation>
    <scope>IDENTIFICATION</scope>
    <source>
        <tissue evidence="4 5">Stem</tissue>
    </source>
</reference>
<evidence type="ECO:0000313" key="5">
    <source>
        <dbReference type="RefSeq" id="XP_050940725.1"/>
    </source>
</evidence>
<proteinExistence type="predicted"/>
<feature type="domain" description="Disease resistance protein At4g27190-like leucine-rich repeats" evidence="2">
    <location>
        <begin position="519"/>
        <end position="636"/>
    </location>
</feature>
<dbReference type="RefSeq" id="XP_050940725.1">
    <property type="nucleotide sequence ID" value="XM_051084768.1"/>
</dbReference>
<dbReference type="InterPro" id="IPR032675">
    <property type="entry name" value="LRR_dom_sf"/>
</dbReference>
<protein>
    <submittedName>
        <fullName evidence="4 5">Uncharacterized protein LOC103495589</fullName>
    </submittedName>
</protein>
<dbReference type="Pfam" id="PF23247">
    <property type="entry name" value="LRR_RPS2"/>
    <property type="match status" value="3"/>
</dbReference>
<dbReference type="RefSeq" id="XP_050940726.1">
    <property type="nucleotide sequence ID" value="XM_051084769.1"/>
</dbReference>
<dbReference type="RefSeq" id="XP_050940724.1">
    <property type="nucleotide sequence ID" value="XM_051084767.1"/>
</dbReference>
<dbReference type="PANTHER" id="PTHR33463">
    <property type="entry name" value="NB-ARC DOMAIN-CONTAINING PROTEIN-RELATED"/>
    <property type="match status" value="1"/>
</dbReference>
<keyword evidence="1" id="KW-0611">Plant defense</keyword>
<dbReference type="Gene3D" id="3.80.10.10">
    <property type="entry name" value="Ribonuclease Inhibitor"/>
    <property type="match status" value="2"/>
</dbReference>
<dbReference type="PANTHER" id="PTHR33463:SF203">
    <property type="entry name" value="AAA+ ATPASE DOMAIN-CONTAINING PROTEIN"/>
    <property type="match status" value="1"/>
</dbReference>
<dbReference type="InterPro" id="IPR057135">
    <property type="entry name" value="At4g27190-like_LRR"/>
</dbReference>